<feature type="transmembrane region" description="Helical" evidence="7">
    <location>
        <begin position="281"/>
        <end position="306"/>
    </location>
</feature>
<feature type="transmembrane region" description="Helical" evidence="7">
    <location>
        <begin position="318"/>
        <end position="340"/>
    </location>
</feature>
<keyword evidence="3" id="KW-1003">Cell membrane</keyword>
<dbReference type="KEGG" id="pect:BN1012_Phect2418"/>
<feature type="transmembrane region" description="Helical" evidence="7">
    <location>
        <begin position="230"/>
        <end position="251"/>
    </location>
</feature>
<dbReference type="GO" id="GO:0005886">
    <property type="term" value="C:plasma membrane"/>
    <property type="evidence" value="ECO:0007669"/>
    <property type="project" value="UniProtKB-SubCell"/>
</dbReference>
<evidence type="ECO:0000256" key="6">
    <source>
        <dbReference type="ARBA" id="ARBA00023136"/>
    </source>
</evidence>
<dbReference type="PROSITE" id="PS50850">
    <property type="entry name" value="MFS"/>
    <property type="match status" value="1"/>
</dbReference>
<accession>X5MNZ1</accession>
<feature type="transmembrane region" description="Helical" evidence="7">
    <location>
        <begin position="346"/>
        <end position="365"/>
    </location>
</feature>
<keyword evidence="10" id="KW-1185">Reference proteome</keyword>
<feature type="transmembrane region" description="Helical" evidence="7">
    <location>
        <begin position="53"/>
        <end position="71"/>
    </location>
</feature>
<dbReference type="STRING" id="1458461.BN1012_Phect2418"/>
<feature type="domain" description="Major facilitator superfamily (MFS) profile" evidence="8">
    <location>
        <begin position="192"/>
        <end position="383"/>
    </location>
</feature>
<feature type="transmembrane region" description="Helical" evidence="7">
    <location>
        <begin position="77"/>
        <end position="95"/>
    </location>
</feature>
<evidence type="ECO:0000256" key="1">
    <source>
        <dbReference type="ARBA" id="ARBA00004651"/>
    </source>
</evidence>
<gene>
    <name evidence="9" type="ORF">BN1012_Phect2418</name>
</gene>
<dbReference type="InterPro" id="IPR020846">
    <property type="entry name" value="MFS_dom"/>
</dbReference>
<evidence type="ECO:0000256" key="4">
    <source>
        <dbReference type="ARBA" id="ARBA00022692"/>
    </source>
</evidence>
<dbReference type="CDD" id="cd06173">
    <property type="entry name" value="MFS_MefA_like"/>
    <property type="match status" value="1"/>
</dbReference>
<dbReference type="Gene3D" id="1.20.1250.20">
    <property type="entry name" value="MFS general substrate transporter like domains"/>
    <property type="match status" value="1"/>
</dbReference>
<dbReference type="SUPFAM" id="SSF103473">
    <property type="entry name" value="MFS general substrate transporter"/>
    <property type="match status" value="1"/>
</dbReference>
<dbReference type="Pfam" id="PF05977">
    <property type="entry name" value="MFS_3"/>
    <property type="match status" value="1"/>
</dbReference>
<protein>
    <submittedName>
        <fullName evidence="9">Major facilitator superfamily MFS_1</fullName>
    </submittedName>
</protein>
<keyword evidence="2" id="KW-0813">Transport</keyword>
<dbReference type="GO" id="GO:0022857">
    <property type="term" value="F:transmembrane transporter activity"/>
    <property type="evidence" value="ECO:0007669"/>
    <property type="project" value="InterPro"/>
</dbReference>
<dbReference type="EMBL" id="HG966617">
    <property type="protein sequence ID" value="CDO60631.1"/>
    <property type="molecule type" value="Genomic_DNA"/>
</dbReference>
<dbReference type="InterPro" id="IPR010290">
    <property type="entry name" value="TM_effector"/>
</dbReference>
<feature type="transmembrane region" description="Helical" evidence="7">
    <location>
        <begin position="20"/>
        <end position="41"/>
    </location>
</feature>
<proteinExistence type="predicted"/>
<evidence type="ECO:0000313" key="9">
    <source>
        <dbReference type="EMBL" id="CDO60631.1"/>
    </source>
</evidence>
<keyword evidence="4 7" id="KW-0812">Transmembrane</keyword>
<evidence type="ECO:0000313" key="10">
    <source>
        <dbReference type="Proteomes" id="UP000032160"/>
    </source>
</evidence>
<dbReference type="PANTHER" id="PTHR23513">
    <property type="entry name" value="INTEGRAL MEMBRANE EFFLUX PROTEIN-RELATED"/>
    <property type="match status" value="1"/>
</dbReference>
<feature type="transmembrane region" description="Helical" evidence="7">
    <location>
        <begin position="192"/>
        <end position="218"/>
    </location>
</feature>
<evidence type="ECO:0000259" key="8">
    <source>
        <dbReference type="PROSITE" id="PS50850"/>
    </source>
</evidence>
<evidence type="ECO:0000256" key="5">
    <source>
        <dbReference type="ARBA" id="ARBA00022989"/>
    </source>
</evidence>
<comment type="subcellular location">
    <subcellularLocation>
        <location evidence="1">Cell membrane</location>
        <topology evidence="1">Multi-pass membrane protein</topology>
    </subcellularLocation>
</comment>
<dbReference type="HOGENOM" id="CLU_034180_17_2_5"/>
<dbReference type="InterPro" id="IPR036259">
    <property type="entry name" value="MFS_trans_sf"/>
</dbReference>
<sequence>MVLFAWLVTDVLDERAFRVGLAQTALMAPSLLFMIFGGAFADRSDTRAVLIRLHCAAALPPLALALIIFSGELQYEWLIVYGLIMGSLSAFAIPARDSLLSTVAVKAFGEDIQRAVTMASGVQFLGQLGGIIVAGAAAVTGAPALLALQSVVMLSGAFMVRKLPPAPPLDREPSHPLSDMRDGIAQVARSPILLPVVLGMFAVGVLYVGSFMVLLPLLVTNYYDGGATGISIVNICFWGGTIIATFALLRFGHIHRRGLIMTCSLTSGAVILFLIGVPAPFFVMCILCFAWGLGAGTSMTMSRTIVQLAAPPTHRARVLSIFQLGFAGGGPIGAFASGFIVELTSIHTAAWISAGVMVLVLLTLATTTRLVSITSDDVAASPA</sequence>
<dbReference type="PANTHER" id="PTHR23513:SF6">
    <property type="entry name" value="MAJOR FACILITATOR SUPERFAMILY ASSOCIATED DOMAIN-CONTAINING PROTEIN"/>
    <property type="match status" value="1"/>
</dbReference>
<dbReference type="Proteomes" id="UP000032160">
    <property type="component" value="Chromosome I"/>
</dbReference>
<evidence type="ECO:0000256" key="7">
    <source>
        <dbReference type="SAM" id="Phobius"/>
    </source>
</evidence>
<name>X5MNZ1_9HYPH</name>
<dbReference type="AlphaFoldDB" id="X5MNZ1"/>
<evidence type="ECO:0000256" key="2">
    <source>
        <dbReference type="ARBA" id="ARBA00022448"/>
    </source>
</evidence>
<reference evidence="9 10" key="1">
    <citation type="journal article" date="2014" name="Front. Genet.">
        <title>Genome and metabolic network of "Candidatus Phaeomarinobacter ectocarpi" Ec32, a new candidate genus of Alphaproteobacteria frequently associated with brown algae.</title>
        <authorList>
            <person name="Dittami S.M."/>
            <person name="Barbeyron T."/>
            <person name="Boyen C."/>
            <person name="Cambefort J."/>
            <person name="Collet G."/>
            <person name="Delage L."/>
            <person name="Gobet A."/>
            <person name="Groisillier A."/>
            <person name="Leblanc C."/>
            <person name="Michel G."/>
            <person name="Scornet D."/>
            <person name="Siegel A."/>
            <person name="Tapia J.E."/>
            <person name="Tonon T."/>
        </authorList>
    </citation>
    <scope>NUCLEOTIDE SEQUENCE [LARGE SCALE GENOMIC DNA]</scope>
    <source>
        <strain evidence="9 10">Ec32</strain>
    </source>
</reference>
<evidence type="ECO:0000256" key="3">
    <source>
        <dbReference type="ARBA" id="ARBA00022475"/>
    </source>
</evidence>
<organism evidence="9 10">
    <name type="scientific">Candidatus Phaeomarinibacter ectocarpi</name>
    <dbReference type="NCBI Taxonomy" id="1458461"/>
    <lineage>
        <taxon>Bacteria</taxon>
        <taxon>Pseudomonadati</taxon>
        <taxon>Pseudomonadota</taxon>
        <taxon>Alphaproteobacteria</taxon>
        <taxon>Hyphomicrobiales</taxon>
        <taxon>Parvibaculaceae</taxon>
        <taxon>Candidatus Phaeomarinibacter</taxon>
    </lineage>
</organism>
<keyword evidence="5 7" id="KW-1133">Transmembrane helix</keyword>
<keyword evidence="6 7" id="KW-0472">Membrane</keyword>